<organism evidence="10 11">
    <name type="scientific">Babesia ovata</name>
    <dbReference type="NCBI Taxonomy" id="189622"/>
    <lineage>
        <taxon>Eukaryota</taxon>
        <taxon>Sar</taxon>
        <taxon>Alveolata</taxon>
        <taxon>Apicomplexa</taxon>
        <taxon>Aconoidasida</taxon>
        <taxon>Piroplasmida</taxon>
        <taxon>Babesiidae</taxon>
        <taxon>Babesia</taxon>
    </lineage>
</organism>
<keyword evidence="11" id="KW-1185">Reference proteome</keyword>
<dbReference type="Pfam" id="PF07422">
    <property type="entry name" value="s48_45"/>
    <property type="match status" value="1"/>
</dbReference>
<evidence type="ECO:0000256" key="2">
    <source>
        <dbReference type="ARBA" id="ARBA00004241"/>
    </source>
</evidence>
<gene>
    <name evidence="10" type="ORF">BOVATA_001290</name>
</gene>
<evidence type="ECO:0000256" key="5">
    <source>
        <dbReference type="ARBA" id="ARBA00023136"/>
    </source>
</evidence>
<evidence type="ECO:0000313" key="11">
    <source>
        <dbReference type="Proteomes" id="UP000236319"/>
    </source>
</evidence>
<evidence type="ECO:0000256" key="8">
    <source>
        <dbReference type="SAM" id="SignalP"/>
    </source>
</evidence>
<evidence type="ECO:0000256" key="1">
    <source>
        <dbReference type="ARBA" id="ARBA00004236"/>
    </source>
</evidence>
<dbReference type="Gene3D" id="2.60.40.2860">
    <property type="match status" value="1"/>
</dbReference>
<dbReference type="AlphaFoldDB" id="A0A2H6K6M1"/>
<dbReference type="RefSeq" id="XP_028864879.1">
    <property type="nucleotide sequence ID" value="XM_029009046.1"/>
</dbReference>
<comment type="caution">
    <text evidence="10">The sequence shown here is derived from an EMBL/GenBank/DDBJ whole genome shotgun (WGS) entry which is preliminary data.</text>
</comment>
<keyword evidence="6" id="KW-1015">Disulfide bond</keyword>
<dbReference type="EMBL" id="BDSA01000001">
    <property type="protein sequence ID" value="GBE58636.1"/>
    <property type="molecule type" value="Genomic_DNA"/>
</dbReference>
<name>A0A2H6K6M1_9APIC</name>
<evidence type="ECO:0000256" key="6">
    <source>
        <dbReference type="ARBA" id="ARBA00023157"/>
    </source>
</evidence>
<feature type="signal peptide" evidence="8">
    <location>
        <begin position="1"/>
        <end position="25"/>
    </location>
</feature>
<dbReference type="OrthoDB" id="365660at2759"/>
<evidence type="ECO:0000256" key="4">
    <source>
        <dbReference type="ARBA" id="ARBA00022729"/>
    </source>
</evidence>
<dbReference type="GO" id="GO:0005886">
    <property type="term" value="C:plasma membrane"/>
    <property type="evidence" value="ECO:0007669"/>
    <property type="project" value="UniProtKB-SubCell"/>
</dbReference>
<dbReference type="GO" id="GO:0009986">
    <property type="term" value="C:cell surface"/>
    <property type="evidence" value="ECO:0007669"/>
    <property type="project" value="UniProtKB-SubCell"/>
</dbReference>
<dbReference type="Proteomes" id="UP000236319">
    <property type="component" value="Unassembled WGS sequence"/>
</dbReference>
<evidence type="ECO:0000259" key="9">
    <source>
        <dbReference type="PROSITE" id="PS51701"/>
    </source>
</evidence>
<keyword evidence="4 8" id="KW-0732">Signal</keyword>
<dbReference type="PROSITE" id="PS51701">
    <property type="entry name" value="6_CYS"/>
    <property type="match status" value="1"/>
</dbReference>
<accession>A0A2H6K6M1</accession>
<feature type="chain" id="PRO_5014164968" description="6-Cys domain-containing protein" evidence="8">
    <location>
        <begin position="26"/>
        <end position="951"/>
    </location>
</feature>
<comment type="subcellular location">
    <subcellularLocation>
        <location evidence="1">Cell membrane</location>
    </subcellularLocation>
    <subcellularLocation>
        <location evidence="2">Cell surface</location>
    </subcellularLocation>
</comment>
<dbReference type="InterPro" id="IPR038160">
    <property type="entry name" value="6_CYS_dom_sf"/>
</dbReference>
<keyword evidence="3" id="KW-1003">Cell membrane</keyword>
<protein>
    <recommendedName>
        <fullName evidence="9">6-Cys domain-containing protein</fullName>
    </recommendedName>
</protein>
<dbReference type="GeneID" id="39872406"/>
<evidence type="ECO:0000256" key="3">
    <source>
        <dbReference type="ARBA" id="ARBA00022475"/>
    </source>
</evidence>
<evidence type="ECO:0000256" key="7">
    <source>
        <dbReference type="ARBA" id="ARBA00023180"/>
    </source>
</evidence>
<dbReference type="InterPro" id="IPR010884">
    <property type="entry name" value="6_CYS_dom"/>
</dbReference>
<sequence>MAKLGMKALWAFCTIQLYSIRYTSARVCDFGAPIKPLNRYALVGCDIDMDDSKNATVICPRQVNDTEYVWHPQPNLDDHAAINTYVSENGMFRSVALSDVVLSESGVKLFGMDSPRSHTTLSIDLPTNKLFAITENRLIFICGPRSLVLSDALQRHLHRLGGFREKQSFPWMPPTPLAEEITKIGNGLGVVFVNRGRDNIPLQGCGSRPSALFAPDNVVAVDPVTGVRSCVVDPMSDTPIGFLCEGRIEPADCMRSLLDENGEVVKPPRPHSYRKFDNVPPWRVARYFNDLAFPMFTGECRCIGSDTGELMAKIEIRSKTDYVCDISSMIVRNRSQPIRGPWCSVVLHPGSTLTIRFPTVDADSATNDDATQLLPTGEFEAEFLPKDLTTLRQLKTTYDIDLYEEILYNKALAEDALELDVSKMDQGEVKFKYHENKLLALKRRRNSFLYHWRLKSTNEDFPDKVRAIVKVSLALTHHYRAIACDRGTPAVFDPQRSKQYCSLKSMANGLGDVYECNAYINDGFKQVGIYCRADEFLLPRNCESMGYDLHSHRIRRFYASVQRGAVNAIPGFQVFDIGTQNPPISYACMCVDQDGYEKSKLILEYSREVYRSYTVRLEDASRTLLPHILLPWGEIGLSSQDLTSSMPLILSNVSIKSVKLHVGTKLTMPCAFDFSIEKVAGSRVLRTTWLPKQPDEFHYTISNTSYGRELIRRSHKDVIVGTPRGLNFVFIKREMSYGYQFLIIESRRGSIVISKNMTNTKYVPMTFLCTKTPVPSDFTLVTGDGSTPDVSAPFIPNSIASSTRYTWNVVEVDVETTDPYMQGCGVTYSSDELFRPETPQLYDSDGKPQFGCKIDLQDEEEAAFYCPPPYFLDPPNCFSRVFVDGIVKNTVDLSESLVASRSNHFVILKFDESLVGPGETLHQTPPLQCRCITVNGTVLSTIQIENYYSKL</sequence>
<feature type="domain" description="6-Cys" evidence="9">
    <location>
        <begin position="820"/>
        <end position="951"/>
    </location>
</feature>
<keyword evidence="7" id="KW-0325">Glycoprotein</keyword>
<keyword evidence="5" id="KW-0472">Membrane</keyword>
<proteinExistence type="predicted"/>
<reference evidence="10 11" key="1">
    <citation type="journal article" date="2017" name="BMC Genomics">
        <title>Whole-genome assembly of Babesia ovata and comparative genomics between closely related pathogens.</title>
        <authorList>
            <person name="Yamagishi J."/>
            <person name="Asada M."/>
            <person name="Hakimi H."/>
            <person name="Tanaka T.Q."/>
            <person name="Sugimoto C."/>
            <person name="Kawazu S."/>
        </authorList>
    </citation>
    <scope>NUCLEOTIDE SEQUENCE [LARGE SCALE GENOMIC DNA]</scope>
    <source>
        <strain evidence="10 11">Miyake</strain>
    </source>
</reference>
<dbReference type="VEuPathDB" id="PiroplasmaDB:BOVATA_001290"/>
<evidence type="ECO:0000313" key="10">
    <source>
        <dbReference type="EMBL" id="GBE58636.1"/>
    </source>
</evidence>